<keyword evidence="2" id="KW-1185">Reference proteome</keyword>
<reference evidence="1 2" key="1">
    <citation type="submission" date="2024-12" db="EMBL/GenBank/DDBJ databases">
        <title>Forecasting of Potato common scab and diversities of Pathogenic streptomyces spp. in china.</title>
        <authorList>
            <person name="Handique U."/>
            <person name="Wu J."/>
        </authorList>
    </citation>
    <scope>NUCLEOTIDE SEQUENCE [LARGE SCALE GENOMIC DNA]</scope>
    <source>
        <strain evidence="1 2">ZRIMU1530</strain>
    </source>
</reference>
<name>A0ABW9HVS6_9ACTN</name>
<organism evidence="1 2">
    <name type="scientific">Streptomyces niveiscabiei</name>
    <dbReference type="NCBI Taxonomy" id="164115"/>
    <lineage>
        <taxon>Bacteria</taxon>
        <taxon>Bacillati</taxon>
        <taxon>Actinomycetota</taxon>
        <taxon>Actinomycetes</taxon>
        <taxon>Kitasatosporales</taxon>
        <taxon>Streptomycetaceae</taxon>
        <taxon>Streptomyces</taxon>
    </lineage>
</organism>
<comment type="caution">
    <text evidence="1">The sequence shown here is derived from an EMBL/GenBank/DDBJ whole genome shotgun (WGS) entry which is preliminary data.</text>
</comment>
<evidence type="ECO:0000313" key="2">
    <source>
        <dbReference type="Proteomes" id="UP001631957"/>
    </source>
</evidence>
<evidence type="ECO:0000313" key="1">
    <source>
        <dbReference type="EMBL" id="MFM9611811.1"/>
    </source>
</evidence>
<proteinExistence type="predicted"/>
<protein>
    <recommendedName>
        <fullName evidence="3">Tc1-like transposase DDE domain-containing protein</fullName>
    </recommendedName>
</protein>
<accession>A0ABW9HVS6</accession>
<dbReference type="RefSeq" id="WP_409122446.1">
    <property type="nucleotide sequence ID" value="NZ_JBJVNI010000013.1"/>
</dbReference>
<dbReference type="Proteomes" id="UP001631957">
    <property type="component" value="Unassembled WGS sequence"/>
</dbReference>
<evidence type="ECO:0008006" key="3">
    <source>
        <dbReference type="Google" id="ProtNLM"/>
    </source>
</evidence>
<sequence length="64" mass="6994">MIQLPSYAPDFNPAEGIRAELDRGILTNLAAPTLAMKHGLEQLPYRPDLIDDCLAGNDLPRPPP</sequence>
<gene>
    <name evidence="1" type="ORF">ACKI18_24235</name>
</gene>
<dbReference type="EMBL" id="JBJVNI010000013">
    <property type="protein sequence ID" value="MFM9611811.1"/>
    <property type="molecule type" value="Genomic_DNA"/>
</dbReference>